<evidence type="ECO:0000313" key="1">
    <source>
        <dbReference type="EMBL" id="OMG82922.1"/>
    </source>
</evidence>
<protein>
    <submittedName>
        <fullName evidence="1">Uncharacterized protein</fullName>
    </submittedName>
</protein>
<accession>A0A1R1JQT3</accession>
<dbReference type="Proteomes" id="UP000187251">
    <property type="component" value="Unassembled WGS sequence"/>
</dbReference>
<gene>
    <name evidence="1" type="ORF">BIZ92_30165</name>
</gene>
<organism evidence="1 2">
    <name type="scientific">Alcaligenes xylosoxydans xylosoxydans</name>
    <name type="common">Achromobacter xylosoxidans</name>
    <dbReference type="NCBI Taxonomy" id="85698"/>
    <lineage>
        <taxon>Bacteria</taxon>
        <taxon>Pseudomonadati</taxon>
        <taxon>Pseudomonadota</taxon>
        <taxon>Betaproteobacteria</taxon>
        <taxon>Burkholderiales</taxon>
        <taxon>Alcaligenaceae</taxon>
        <taxon>Achromobacter</taxon>
    </lineage>
</organism>
<name>A0A1R1JQT3_ALCXX</name>
<proteinExistence type="predicted"/>
<sequence length="90" mass="10590">MNDEIYQYLPADFLPARFDVCIHVDVFDPWKIFLIDGDEKARILYRKLGSSEIEEGILNVGEFDRVVVEVQRYLDCLYDKELLRESSLNS</sequence>
<dbReference type="EMBL" id="MJMN01000025">
    <property type="protein sequence ID" value="OMG82922.1"/>
    <property type="molecule type" value="Genomic_DNA"/>
</dbReference>
<dbReference type="Pfam" id="PF15593">
    <property type="entry name" value="Imm42"/>
    <property type="match status" value="1"/>
</dbReference>
<dbReference type="InterPro" id="IPR028958">
    <property type="entry name" value="Imm42"/>
</dbReference>
<comment type="caution">
    <text evidence="1">The sequence shown here is derived from an EMBL/GenBank/DDBJ whole genome shotgun (WGS) entry which is preliminary data.</text>
</comment>
<evidence type="ECO:0000313" key="2">
    <source>
        <dbReference type="Proteomes" id="UP000187251"/>
    </source>
</evidence>
<dbReference type="AlphaFoldDB" id="A0A1R1JQT3"/>
<reference evidence="1 2" key="1">
    <citation type="submission" date="2016-09" db="EMBL/GenBank/DDBJ databases">
        <title>Phylogenomics of Achromobacter.</title>
        <authorList>
            <person name="Jeukens J."/>
            <person name="Freschi L."/>
            <person name="Vincent A.T."/>
            <person name="Emond-Rheault J.-G."/>
            <person name="Kukavica-Ibrulj I."/>
            <person name="Charette S.J."/>
            <person name="Levesque R.C."/>
        </authorList>
    </citation>
    <scope>NUCLEOTIDE SEQUENCE [LARGE SCALE GENOMIC DNA]</scope>
    <source>
        <strain evidence="1 2">AUS488</strain>
    </source>
</reference>